<evidence type="ECO:0000313" key="2">
    <source>
        <dbReference type="Proteomes" id="UP001060104"/>
    </source>
</evidence>
<sequence length="70" mass="7770">MNDTIQSQTVSIKGINDAVAYIDFCDGDLCVSVVVEGKQADFAFEPVTLKMFAHAYKLHCEELKKGELDE</sequence>
<accession>A0ABY5T4F0</accession>
<dbReference type="EMBL" id="CP103141">
    <property type="protein sequence ID" value="UVQ72724.1"/>
    <property type="molecule type" value="Genomic_DNA"/>
</dbReference>
<reference evidence="1" key="1">
    <citation type="submission" date="2022-08" db="EMBL/GenBank/DDBJ databases">
        <title>Genome Sequencing of Bacteroides fragilis Group Isolates with Nanopore Technology.</title>
        <authorList>
            <person name="Tisza M.J."/>
            <person name="Smith D."/>
            <person name="Dekker J.P."/>
        </authorList>
    </citation>
    <scope>NUCLEOTIDE SEQUENCE</scope>
    <source>
        <strain evidence="1">BFG-527</strain>
    </source>
</reference>
<keyword evidence="2" id="KW-1185">Reference proteome</keyword>
<evidence type="ECO:0000313" key="1">
    <source>
        <dbReference type="EMBL" id="UVQ72724.1"/>
    </source>
</evidence>
<protein>
    <recommendedName>
        <fullName evidence="3">KTSC domain-containing protein</fullName>
    </recommendedName>
</protein>
<organism evidence="1 2">
    <name type="scientific">Bacteroides faecis</name>
    <dbReference type="NCBI Taxonomy" id="674529"/>
    <lineage>
        <taxon>Bacteria</taxon>
        <taxon>Pseudomonadati</taxon>
        <taxon>Bacteroidota</taxon>
        <taxon>Bacteroidia</taxon>
        <taxon>Bacteroidales</taxon>
        <taxon>Bacteroidaceae</taxon>
        <taxon>Bacteroides</taxon>
    </lineage>
</organism>
<name>A0ABY5T4F0_9BACE</name>
<evidence type="ECO:0008006" key="3">
    <source>
        <dbReference type="Google" id="ProtNLM"/>
    </source>
</evidence>
<proteinExistence type="predicted"/>
<gene>
    <name evidence="1" type="ORF">NXY30_16795</name>
</gene>
<dbReference type="Proteomes" id="UP001060104">
    <property type="component" value="Chromosome"/>
</dbReference>
<dbReference type="RefSeq" id="WP_130062244.1">
    <property type="nucleotide sequence ID" value="NZ_CP103141.1"/>
</dbReference>